<accession>A0A2N5GSS5</accession>
<proteinExistence type="predicted"/>
<evidence type="ECO:0000313" key="3">
    <source>
        <dbReference type="Proteomes" id="UP000234951"/>
    </source>
</evidence>
<comment type="caution">
    <text evidence="1">The sequence shown here is derived from an EMBL/GenBank/DDBJ whole genome shotgun (WGS) entry which is preliminary data.</text>
</comment>
<dbReference type="AlphaFoldDB" id="A0A2N5GSS5"/>
<evidence type="ECO:0000313" key="4">
    <source>
        <dbReference type="Proteomes" id="UP000235114"/>
    </source>
</evidence>
<evidence type="ECO:0000313" key="2">
    <source>
        <dbReference type="EMBL" id="PLR92726.1"/>
    </source>
</evidence>
<dbReference type="EMBL" id="PGVD01000056">
    <property type="protein sequence ID" value="PLR92726.1"/>
    <property type="molecule type" value="Genomic_DNA"/>
</dbReference>
<organism evidence="1 3">
    <name type="scientific">Bacillus canaveralius</name>
    <dbReference type="NCBI Taxonomy" id="1403243"/>
    <lineage>
        <taxon>Bacteria</taxon>
        <taxon>Bacillati</taxon>
        <taxon>Bacillota</taxon>
        <taxon>Bacilli</taxon>
        <taxon>Bacillales</taxon>
        <taxon>Bacillaceae</taxon>
        <taxon>Bacillus</taxon>
    </lineage>
</organism>
<protein>
    <submittedName>
        <fullName evidence="1">Uncharacterized protein</fullName>
    </submittedName>
</protein>
<reference evidence="1 3" key="1">
    <citation type="submission" date="2017-11" db="EMBL/GenBank/DDBJ databases">
        <title>Comparitive Functional Genomics of Dry Heat Resistant strains isolated from the Viking Spacecraft.</title>
        <authorList>
            <person name="Seuylemezian A."/>
            <person name="Cooper K."/>
            <person name="Vaishampayan P."/>
        </authorList>
    </citation>
    <scope>NUCLEOTIDE SEQUENCE [LARGE SCALE GENOMIC DNA]</scope>
    <source>
        <strain evidence="1 3">M4.6</strain>
    </source>
</reference>
<dbReference type="EMBL" id="PGVA01000001">
    <property type="protein sequence ID" value="PLR86813.1"/>
    <property type="molecule type" value="Genomic_DNA"/>
</dbReference>
<dbReference type="Proteomes" id="UP000234951">
    <property type="component" value="Unassembled WGS sequence"/>
</dbReference>
<reference evidence="2 4" key="2">
    <citation type="submission" date="2017-12" db="EMBL/GenBank/DDBJ databases">
        <title>Comparative Functional Genomics of Dry Heat Resistant strains isolated from the Viking Spacecraft.</title>
        <authorList>
            <person name="Seuylemezian A."/>
            <person name="Cooper K."/>
            <person name="Vaishampayan P."/>
        </authorList>
    </citation>
    <scope>NUCLEOTIDE SEQUENCE [LARGE SCALE GENOMIC DNA]</scope>
    <source>
        <strain evidence="2 4">ATCC 29669</strain>
    </source>
</reference>
<keyword evidence="4" id="KW-1185">Reference proteome</keyword>
<dbReference type="OrthoDB" id="9791837at2"/>
<dbReference type="RefSeq" id="WP_101575223.1">
    <property type="nucleotide sequence ID" value="NZ_PGVA01000001.1"/>
</dbReference>
<name>A0A2N5GSS5_9BACI</name>
<gene>
    <name evidence="1" type="ORF">CU635_00535</name>
    <name evidence="2" type="ORF">CVD25_17970</name>
</gene>
<evidence type="ECO:0000313" key="1">
    <source>
        <dbReference type="EMBL" id="PLR86813.1"/>
    </source>
</evidence>
<dbReference type="Proteomes" id="UP000235114">
    <property type="component" value="Unassembled WGS sequence"/>
</dbReference>
<sequence>MKDNGSQYYDNDDFFHKYTLKRESKDNANDKIEKPIFQELVGNAFGLLFLKRKKGIFLSNVEIFIHTYLRGAC</sequence>